<sequence>MSRQQLRDTILLGLLSKALPRTAIQASGQRFSELVLPPDRAMSITRSGKVKPSSPAVVNGHLAALLPPAQAAAGA</sequence>
<dbReference type="AlphaFoldDB" id="A0A8J5SCY5"/>
<evidence type="ECO:0000313" key="2">
    <source>
        <dbReference type="Proteomes" id="UP000729402"/>
    </source>
</evidence>
<evidence type="ECO:0000313" key="1">
    <source>
        <dbReference type="EMBL" id="KAG8063554.1"/>
    </source>
</evidence>
<keyword evidence="2" id="KW-1185">Reference proteome</keyword>
<dbReference type="EMBL" id="JAAALK010000286">
    <property type="protein sequence ID" value="KAG8063554.1"/>
    <property type="molecule type" value="Genomic_DNA"/>
</dbReference>
<name>A0A8J5SCY5_ZIZPA</name>
<accession>A0A8J5SCY5</accession>
<comment type="caution">
    <text evidence="1">The sequence shown here is derived from an EMBL/GenBank/DDBJ whole genome shotgun (WGS) entry which is preliminary data.</text>
</comment>
<dbReference type="Proteomes" id="UP000729402">
    <property type="component" value="Unassembled WGS sequence"/>
</dbReference>
<reference evidence="1" key="1">
    <citation type="journal article" date="2021" name="bioRxiv">
        <title>Whole Genome Assembly and Annotation of Northern Wild Rice, Zizania palustris L., Supports a Whole Genome Duplication in the Zizania Genus.</title>
        <authorList>
            <person name="Haas M."/>
            <person name="Kono T."/>
            <person name="Macchietto M."/>
            <person name="Millas R."/>
            <person name="McGilp L."/>
            <person name="Shao M."/>
            <person name="Duquette J."/>
            <person name="Hirsch C.N."/>
            <person name="Kimball J."/>
        </authorList>
    </citation>
    <scope>NUCLEOTIDE SEQUENCE</scope>
    <source>
        <tissue evidence="1">Fresh leaf tissue</tissue>
    </source>
</reference>
<reference evidence="1" key="2">
    <citation type="submission" date="2021-02" db="EMBL/GenBank/DDBJ databases">
        <authorList>
            <person name="Kimball J.A."/>
            <person name="Haas M.W."/>
            <person name="Macchietto M."/>
            <person name="Kono T."/>
            <person name="Duquette J."/>
            <person name="Shao M."/>
        </authorList>
    </citation>
    <scope>NUCLEOTIDE SEQUENCE</scope>
    <source>
        <tissue evidence="1">Fresh leaf tissue</tissue>
    </source>
</reference>
<gene>
    <name evidence="1" type="ORF">GUJ93_ZPchr0003g18370</name>
</gene>
<protein>
    <submittedName>
        <fullName evidence="1">Uncharacterized protein</fullName>
    </submittedName>
</protein>
<proteinExistence type="predicted"/>
<organism evidence="1 2">
    <name type="scientific">Zizania palustris</name>
    <name type="common">Northern wild rice</name>
    <dbReference type="NCBI Taxonomy" id="103762"/>
    <lineage>
        <taxon>Eukaryota</taxon>
        <taxon>Viridiplantae</taxon>
        <taxon>Streptophyta</taxon>
        <taxon>Embryophyta</taxon>
        <taxon>Tracheophyta</taxon>
        <taxon>Spermatophyta</taxon>
        <taxon>Magnoliopsida</taxon>
        <taxon>Liliopsida</taxon>
        <taxon>Poales</taxon>
        <taxon>Poaceae</taxon>
        <taxon>BOP clade</taxon>
        <taxon>Oryzoideae</taxon>
        <taxon>Oryzeae</taxon>
        <taxon>Zizaniinae</taxon>
        <taxon>Zizania</taxon>
    </lineage>
</organism>